<evidence type="ECO:0000313" key="1">
    <source>
        <dbReference type="EMBL" id="QQZ49209.1"/>
    </source>
</evidence>
<proteinExistence type="predicted"/>
<dbReference type="SUPFAM" id="SSF47413">
    <property type="entry name" value="lambda repressor-like DNA-binding domains"/>
    <property type="match status" value="1"/>
</dbReference>
<reference evidence="1" key="1">
    <citation type="submission" date="2021-01" db="EMBL/GenBank/DDBJ databases">
        <title>Genome sequence of Phenylobacterium sp. 20VBR1 isolated from a valley glaceir, Ny-Alesund, Svalbard.</title>
        <authorList>
            <person name="Thomas F.A."/>
            <person name="Krishnan K.P."/>
            <person name="Sinha R.K."/>
        </authorList>
    </citation>
    <scope>NUCLEOTIDE SEQUENCE</scope>
    <source>
        <strain evidence="1">20VBR1</strain>
    </source>
</reference>
<organism evidence="1">
    <name type="scientific">Phenylobacterium glaciei</name>
    <dbReference type="NCBI Taxonomy" id="2803784"/>
    <lineage>
        <taxon>Bacteria</taxon>
        <taxon>Pseudomonadati</taxon>
        <taxon>Pseudomonadota</taxon>
        <taxon>Alphaproteobacteria</taxon>
        <taxon>Caulobacterales</taxon>
        <taxon>Caulobacteraceae</taxon>
        <taxon>Phenylobacterium</taxon>
    </lineage>
</organism>
<evidence type="ECO:0008006" key="2">
    <source>
        <dbReference type="Google" id="ProtNLM"/>
    </source>
</evidence>
<sequence>MTKDRTELGLDIEAGLREAIAHRRGDLALESRHVEVMPAARVKEIRKSVAKTTKEFERRFHIPARTVEGWEQGRKLGRRTGCC</sequence>
<dbReference type="AlphaFoldDB" id="A0A974P1F8"/>
<dbReference type="EMBL" id="CP068570">
    <property type="protein sequence ID" value="QQZ49209.1"/>
    <property type="molecule type" value="Genomic_DNA"/>
</dbReference>
<protein>
    <recommendedName>
        <fullName evidence="2">Transcriptional regulator</fullName>
    </recommendedName>
</protein>
<dbReference type="InterPro" id="IPR010982">
    <property type="entry name" value="Lambda_DNA-bd_dom_sf"/>
</dbReference>
<accession>A0A974P1F8</accession>
<dbReference type="GO" id="GO:0003677">
    <property type="term" value="F:DNA binding"/>
    <property type="evidence" value="ECO:0007669"/>
    <property type="project" value="InterPro"/>
</dbReference>
<dbReference type="Gene3D" id="1.10.260.40">
    <property type="entry name" value="lambda repressor-like DNA-binding domains"/>
    <property type="match status" value="1"/>
</dbReference>
<name>A0A974P1F8_9CAUL</name>
<gene>
    <name evidence="1" type="ORF">JKL49_19065</name>
</gene>